<dbReference type="Pfam" id="PF02811">
    <property type="entry name" value="PHP"/>
    <property type="match status" value="1"/>
</dbReference>
<dbReference type="PANTHER" id="PTHR21039">
    <property type="entry name" value="HISTIDINOL PHOSPHATASE-RELATED"/>
    <property type="match status" value="1"/>
</dbReference>
<dbReference type="GO" id="GO:0004401">
    <property type="term" value="F:histidinol-phosphatase activity"/>
    <property type="evidence" value="ECO:0007669"/>
    <property type="project" value="UniProtKB-UniRule"/>
</dbReference>
<evidence type="ECO:0000256" key="7">
    <source>
        <dbReference type="ARBA" id="ARBA00049158"/>
    </source>
</evidence>
<dbReference type="EMBL" id="NDIQ01000001">
    <property type="protein sequence ID" value="PRT54028.1"/>
    <property type="molecule type" value="Genomic_DNA"/>
</dbReference>
<dbReference type="GO" id="GO:0000105">
    <property type="term" value="P:L-histidine biosynthetic process"/>
    <property type="evidence" value="ECO:0007669"/>
    <property type="project" value="UniProtKB-UniRule"/>
</dbReference>
<dbReference type="EC" id="3.1.3.15" evidence="3 8"/>
<evidence type="ECO:0000313" key="10">
    <source>
        <dbReference type="EMBL" id="PRT54028.1"/>
    </source>
</evidence>
<dbReference type="NCBIfam" id="TIGR01856">
    <property type="entry name" value="hisJ_fam"/>
    <property type="match status" value="1"/>
</dbReference>
<dbReference type="RefSeq" id="XP_024663974.1">
    <property type="nucleotide sequence ID" value="XM_024808206.1"/>
</dbReference>
<evidence type="ECO:0000256" key="4">
    <source>
        <dbReference type="ARBA" id="ARBA00022605"/>
    </source>
</evidence>
<comment type="catalytic activity">
    <reaction evidence="7 8">
        <text>L-histidinol phosphate + H2O = L-histidinol + phosphate</text>
        <dbReference type="Rhea" id="RHEA:14465"/>
        <dbReference type="ChEBI" id="CHEBI:15377"/>
        <dbReference type="ChEBI" id="CHEBI:43474"/>
        <dbReference type="ChEBI" id="CHEBI:57699"/>
        <dbReference type="ChEBI" id="CHEBI:57980"/>
        <dbReference type="EC" id="3.1.3.15"/>
    </reaction>
</comment>
<evidence type="ECO:0000256" key="3">
    <source>
        <dbReference type="ARBA" id="ARBA00013085"/>
    </source>
</evidence>
<comment type="pathway">
    <text evidence="1 8">Amino-acid biosynthesis; L-histidine biosynthesis; L-histidine from 5-phospho-alpha-D-ribose 1-diphosphate: step 8/9.</text>
</comment>
<protein>
    <recommendedName>
        <fullName evidence="3 8">Histidinol-phosphatase</fullName>
        <shortName evidence="8">HolPase</shortName>
        <ecNumber evidence="3 8">3.1.3.15</ecNumber>
    </recommendedName>
</protein>
<gene>
    <name evidence="10" type="ORF">B9G98_01648</name>
</gene>
<comment type="similarity">
    <text evidence="2 8">Belongs to the PHP hydrolase family. HisK subfamily.</text>
</comment>
<evidence type="ECO:0000256" key="8">
    <source>
        <dbReference type="RuleBase" id="RU366003"/>
    </source>
</evidence>
<evidence type="ECO:0000256" key="6">
    <source>
        <dbReference type="ARBA" id="ARBA00023102"/>
    </source>
</evidence>
<dbReference type="GO" id="GO:0005737">
    <property type="term" value="C:cytoplasm"/>
    <property type="evidence" value="ECO:0007669"/>
    <property type="project" value="TreeGrafter"/>
</dbReference>
<evidence type="ECO:0000259" key="9">
    <source>
        <dbReference type="Pfam" id="PF02811"/>
    </source>
</evidence>
<sequence length="284" mass="32345">MYSHHSHSGQYCQHAKGSLEDMVLKALSLNYKLLCLTEHMPRLENKHLYPEELETNTSIQDLEKTFDDYFAEAQRLKAKYAGRIELLVGFESEGISPAYNNYTKQLLAKYDFDMFVGSVHHVNGIPIDFDEVQFTQAMESCGGLEQLYSEYFDLQYAVLQLHPTVLGHFDLIRLLSPEFDLKNSGVWPKVVRNVQFAANSKCLIEINHSAIRKGWTCPYPQSDIVEQIVKFGAKVCLSDDSHTPLQIGINVAKSLNYLLENGVTQFHTVTGEVVSIERFLKTMI</sequence>
<name>A0A2T0FGA9_9ASCO</name>
<evidence type="ECO:0000256" key="1">
    <source>
        <dbReference type="ARBA" id="ARBA00004970"/>
    </source>
</evidence>
<evidence type="ECO:0000256" key="2">
    <source>
        <dbReference type="ARBA" id="ARBA00009152"/>
    </source>
</evidence>
<organism evidence="10 11">
    <name type="scientific">Wickerhamiella sorbophila</name>
    <dbReference type="NCBI Taxonomy" id="45607"/>
    <lineage>
        <taxon>Eukaryota</taxon>
        <taxon>Fungi</taxon>
        <taxon>Dikarya</taxon>
        <taxon>Ascomycota</taxon>
        <taxon>Saccharomycotina</taxon>
        <taxon>Dipodascomycetes</taxon>
        <taxon>Dipodascales</taxon>
        <taxon>Trichomonascaceae</taxon>
        <taxon>Wickerhamiella</taxon>
    </lineage>
</organism>
<evidence type="ECO:0000313" key="11">
    <source>
        <dbReference type="Proteomes" id="UP000238350"/>
    </source>
</evidence>
<dbReference type="PANTHER" id="PTHR21039:SF0">
    <property type="entry name" value="HISTIDINOL-PHOSPHATASE"/>
    <property type="match status" value="1"/>
</dbReference>
<dbReference type="CDD" id="cd12110">
    <property type="entry name" value="PHP_HisPPase_Hisj_like"/>
    <property type="match status" value="1"/>
</dbReference>
<dbReference type="AlphaFoldDB" id="A0A2T0FGA9"/>
<keyword evidence="5 8" id="KW-0378">Hydrolase</keyword>
<dbReference type="STRING" id="45607.A0A2T0FGA9"/>
<keyword evidence="4 8" id="KW-0028">Amino-acid biosynthesis</keyword>
<dbReference type="Proteomes" id="UP000238350">
    <property type="component" value="Unassembled WGS sequence"/>
</dbReference>
<dbReference type="OrthoDB" id="5957391at2759"/>
<dbReference type="SUPFAM" id="SSF89550">
    <property type="entry name" value="PHP domain-like"/>
    <property type="match status" value="1"/>
</dbReference>
<accession>A0A2T0FGA9</accession>
<dbReference type="GeneID" id="36515397"/>
<dbReference type="InterPro" id="IPR010140">
    <property type="entry name" value="Histidinol_P_phosphatase_HisJ"/>
</dbReference>
<evidence type="ECO:0000256" key="5">
    <source>
        <dbReference type="ARBA" id="ARBA00022801"/>
    </source>
</evidence>
<keyword evidence="11" id="KW-1185">Reference proteome</keyword>
<dbReference type="InterPro" id="IPR016195">
    <property type="entry name" value="Pol/histidinol_Pase-like"/>
</dbReference>
<dbReference type="UniPathway" id="UPA00031">
    <property type="reaction ID" value="UER00013"/>
</dbReference>
<dbReference type="InterPro" id="IPR004013">
    <property type="entry name" value="PHP_dom"/>
</dbReference>
<keyword evidence="6 8" id="KW-0368">Histidine biosynthesis</keyword>
<proteinExistence type="inferred from homology"/>
<comment type="caution">
    <text evidence="10">The sequence shown here is derived from an EMBL/GenBank/DDBJ whole genome shotgun (WGS) entry which is preliminary data.</text>
</comment>
<reference evidence="10 11" key="1">
    <citation type="submission" date="2017-04" db="EMBL/GenBank/DDBJ databases">
        <title>Genome sequencing of [Candida] sorbophila.</title>
        <authorList>
            <person name="Ahn J.O."/>
        </authorList>
    </citation>
    <scope>NUCLEOTIDE SEQUENCE [LARGE SCALE GENOMIC DNA]</scope>
    <source>
        <strain evidence="10 11">DS02</strain>
    </source>
</reference>
<feature type="domain" description="PHP" evidence="9">
    <location>
        <begin position="4"/>
        <end position="208"/>
    </location>
</feature>
<dbReference type="Gene3D" id="3.20.20.140">
    <property type="entry name" value="Metal-dependent hydrolases"/>
    <property type="match status" value="1"/>
</dbReference>